<reference evidence="2 3" key="1">
    <citation type="journal article" date="2017" name="Gigascience">
        <title>Draft genome of the honey bee ectoparasitic mite, Tropilaelaps mercedesae, is shaped by the parasitic life history.</title>
        <authorList>
            <person name="Dong X."/>
            <person name="Armstrong S.D."/>
            <person name="Xia D."/>
            <person name="Makepeace B.L."/>
            <person name="Darby A.C."/>
            <person name="Kadowaki T."/>
        </authorList>
    </citation>
    <scope>NUCLEOTIDE SEQUENCE [LARGE SCALE GENOMIC DNA]</scope>
    <source>
        <strain evidence="2">Wuxi-XJTLU</strain>
    </source>
</reference>
<dbReference type="Proteomes" id="UP000192247">
    <property type="component" value="Unassembled WGS sequence"/>
</dbReference>
<accession>A0A1V9X3Q8</accession>
<feature type="region of interest" description="Disordered" evidence="1">
    <location>
        <begin position="1"/>
        <end position="20"/>
    </location>
</feature>
<evidence type="ECO:0000313" key="2">
    <source>
        <dbReference type="EMBL" id="OQR68205.1"/>
    </source>
</evidence>
<comment type="caution">
    <text evidence="2">The sequence shown here is derived from an EMBL/GenBank/DDBJ whole genome shotgun (WGS) entry which is preliminary data.</text>
</comment>
<sequence>MAAPVRGKVAAGPNPPGGRHKFEKIANFNPLLLQHWTSIKLILSTGQVRYIPIHPKRLSETTPFSWPLPLNRLLANTLRSRHRHVGRCCAPISGHDTNYDRSRSARRRDLRCDAIASTASTGGSSPTQEVQLALDSHLRFFYARSPLKPRHSLTAESTPVFKVGARRPVGLNLPSVINFNWTDMSL</sequence>
<gene>
    <name evidence="2" type="ORF">BIW11_13056</name>
</gene>
<organism evidence="2 3">
    <name type="scientific">Tropilaelaps mercedesae</name>
    <dbReference type="NCBI Taxonomy" id="418985"/>
    <lineage>
        <taxon>Eukaryota</taxon>
        <taxon>Metazoa</taxon>
        <taxon>Ecdysozoa</taxon>
        <taxon>Arthropoda</taxon>
        <taxon>Chelicerata</taxon>
        <taxon>Arachnida</taxon>
        <taxon>Acari</taxon>
        <taxon>Parasitiformes</taxon>
        <taxon>Mesostigmata</taxon>
        <taxon>Gamasina</taxon>
        <taxon>Dermanyssoidea</taxon>
        <taxon>Laelapidae</taxon>
        <taxon>Tropilaelaps</taxon>
    </lineage>
</organism>
<protein>
    <submittedName>
        <fullName evidence="2">Uncharacterized protein</fullName>
    </submittedName>
</protein>
<proteinExistence type="predicted"/>
<evidence type="ECO:0000256" key="1">
    <source>
        <dbReference type="SAM" id="MobiDB-lite"/>
    </source>
</evidence>
<name>A0A1V9X3Q8_9ACAR</name>
<dbReference type="InParanoid" id="A0A1V9X3Q8"/>
<keyword evidence="3" id="KW-1185">Reference proteome</keyword>
<dbReference type="AlphaFoldDB" id="A0A1V9X3Q8"/>
<dbReference type="EMBL" id="MNPL01025646">
    <property type="protein sequence ID" value="OQR68205.1"/>
    <property type="molecule type" value="Genomic_DNA"/>
</dbReference>
<evidence type="ECO:0000313" key="3">
    <source>
        <dbReference type="Proteomes" id="UP000192247"/>
    </source>
</evidence>